<comment type="caution">
    <text evidence="1">The sequence shown here is derived from an EMBL/GenBank/DDBJ whole genome shotgun (WGS) entry which is preliminary data.</text>
</comment>
<name>A0ABT1JZB4_9ACTN</name>
<accession>A0ABT1JZB4</accession>
<dbReference type="EMBL" id="JAMZEC010000001">
    <property type="protein sequence ID" value="MCP2347081.1"/>
    <property type="molecule type" value="Genomic_DNA"/>
</dbReference>
<sequence length="30" mass="3354">MSPYGNGGPWPGVLDFVPEVFRPYVQEPAF</sequence>
<dbReference type="Proteomes" id="UP001320766">
    <property type="component" value="Unassembled WGS sequence"/>
</dbReference>
<evidence type="ECO:0000313" key="2">
    <source>
        <dbReference type="Proteomes" id="UP001320766"/>
    </source>
</evidence>
<keyword evidence="2" id="KW-1185">Reference proteome</keyword>
<evidence type="ECO:0000313" key="1">
    <source>
        <dbReference type="EMBL" id="MCP2347081.1"/>
    </source>
</evidence>
<protein>
    <submittedName>
        <fullName evidence="1">Uncharacterized protein</fullName>
    </submittedName>
</protein>
<organism evidence="1 2">
    <name type="scientific">Nonomuraea roseoviolacea subsp. carminata</name>
    <dbReference type="NCBI Taxonomy" id="160689"/>
    <lineage>
        <taxon>Bacteria</taxon>
        <taxon>Bacillati</taxon>
        <taxon>Actinomycetota</taxon>
        <taxon>Actinomycetes</taxon>
        <taxon>Streptosporangiales</taxon>
        <taxon>Streptosporangiaceae</taxon>
        <taxon>Nonomuraea</taxon>
    </lineage>
</organism>
<proteinExistence type="predicted"/>
<gene>
    <name evidence="1" type="ORF">HD595_003203</name>
</gene>
<reference evidence="1 2" key="1">
    <citation type="submission" date="2022-06" db="EMBL/GenBank/DDBJ databases">
        <title>Sequencing the genomes of 1000 actinobacteria strains.</title>
        <authorList>
            <person name="Klenk H.-P."/>
        </authorList>
    </citation>
    <scope>NUCLEOTIDE SEQUENCE [LARGE SCALE GENOMIC DNA]</scope>
    <source>
        <strain evidence="1 2">DSM 44170</strain>
    </source>
</reference>